<dbReference type="RefSeq" id="WP_185105884.1">
    <property type="nucleotide sequence ID" value="NZ_BAAAXY010000080.1"/>
</dbReference>
<dbReference type="Proteomes" id="UP000565579">
    <property type="component" value="Unassembled WGS sequence"/>
</dbReference>
<protein>
    <submittedName>
        <fullName evidence="1">Uncharacterized protein</fullName>
    </submittedName>
</protein>
<reference evidence="1 2" key="1">
    <citation type="submission" date="2020-08" db="EMBL/GenBank/DDBJ databases">
        <title>Sequencing the genomes of 1000 actinobacteria strains.</title>
        <authorList>
            <person name="Klenk H.-P."/>
        </authorList>
    </citation>
    <scope>NUCLEOTIDE SEQUENCE [LARGE SCALE GENOMIC DNA]</scope>
    <source>
        <strain evidence="1 2">DSM 43768</strain>
    </source>
</reference>
<dbReference type="AlphaFoldDB" id="A0A7X0U1Y6"/>
<accession>A0A7X0U1Y6</accession>
<dbReference type="EMBL" id="JACHMI010000001">
    <property type="protein sequence ID" value="MBB6551880.1"/>
    <property type="molecule type" value="Genomic_DNA"/>
</dbReference>
<gene>
    <name evidence="1" type="ORF">HD593_006675</name>
</gene>
<proteinExistence type="predicted"/>
<organism evidence="1 2">
    <name type="scientific">Nonomuraea rubra</name>
    <dbReference type="NCBI Taxonomy" id="46180"/>
    <lineage>
        <taxon>Bacteria</taxon>
        <taxon>Bacillati</taxon>
        <taxon>Actinomycetota</taxon>
        <taxon>Actinomycetes</taxon>
        <taxon>Streptosporangiales</taxon>
        <taxon>Streptosporangiaceae</taxon>
        <taxon>Nonomuraea</taxon>
    </lineage>
</organism>
<sequence length="82" mass="8829">MFFLAGRDDDDVGCVCGEVQPEAEAAFDGVTELLLLHAAGPKDGAAQALARQPSTTPPYRAYQHMLPQHLHTYLGPFEESGT</sequence>
<name>A0A7X0U1Y6_9ACTN</name>
<evidence type="ECO:0000313" key="2">
    <source>
        <dbReference type="Proteomes" id="UP000565579"/>
    </source>
</evidence>
<evidence type="ECO:0000313" key="1">
    <source>
        <dbReference type="EMBL" id="MBB6551880.1"/>
    </source>
</evidence>
<keyword evidence="2" id="KW-1185">Reference proteome</keyword>
<comment type="caution">
    <text evidence="1">The sequence shown here is derived from an EMBL/GenBank/DDBJ whole genome shotgun (WGS) entry which is preliminary data.</text>
</comment>